<evidence type="ECO:0000256" key="4">
    <source>
        <dbReference type="ARBA" id="ARBA00022723"/>
    </source>
</evidence>
<comment type="pathway">
    <text evidence="2 10 12">Cofactor biosynthesis; thiamine diphosphate biosynthesis; thiamine phosphate from 4-amino-2-methyl-5-diphosphomethylpyrimidine and 4-methyl-5-(2-phosphoethyl)-thiazole: step 1/1.</text>
</comment>
<dbReference type="Proteomes" id="UP000503840">
    <property type="component" value="Unassembled WGS sequence"/>
</dbReference>
<organism evidence="14 15">
    <name type="scientific">Desulfovibrio subterraneus</name>
    <dbReference type="NCBI Taxonomy" id="2718620"/>
    <lineage>
        <taxon>Bacteria</taxon>
        <taxon>Pseudomonadati</taxon>
        <taxon>Thermodesulfobacteriota</taxon>
        <taxon>Desulfovibrionia</taxon>
        <taxon>Desulfovibrionales</taxon>
        <taxon>Desulfovibrionaceae</taxon>
        <taxon>Desulfovibrio</taxon>
    </lineage>
</organism>
<keyword evidence="6 10" id="KW-0784">Thiamine biosynthesis</keyword>
<evidence type="ECO:0000256" key="2">
    <source>
        <dbReference type="ARBA" id="ARBA00005165"/>
    </source>
</evidence>
<dbReference type="PANTHER" id="PTHR20857">
    <property type="entry name" value="THIAMINE-PHOSPHATE PYROPHOSPHORYLASE"/>
    <property type="match status" value="1"/>
</dbReference>
<feature type="binding site" evidence="10">
    <location>
        <position position="167"/>
    </location>
    <ligand>
        <name>2-[(2R,5Z)-2-carboxy-4-methylthiazol-5(2H)-ylidene]ethyl phosphate</name>
        <dbReference type="ChEBI" id="CHEBI:62899"/>
    </ligand>
</feature>
<feature type="binding site" evidence="10">
    <location>
        <position position="91"/>
    </location>
    <ligand>
        <name>Mg(2+)</name>
        <dbReference type="ChEBI" id="CHEBI:18420"/>
    </ligand>
</feature>
<evidence type="ECO:0000256" key="1">
    <source>
        <dbReference type="ARBA" id="ARBA00003814"/>
    </source>
</evidence>
<reference evidence="14 15" key="1">
    <citation type="submission" date="2020-05" db="EMBL/GenBank/DDBJ databases">
        <title>Draft genome sequence of Desulfovibrio sp. strain HN2T.</title>
        <authorList>
            <person name="Ueno A."/>
            <person name="Tamazawa S."/>
            <person name="Tamamura S."/>
            <person name="Murakami T."/>
            <person name="Kiyama T."/>
            <person name="Inomata H."/>
            <person name="Amano Y."/>
            <person name="Miyakawa K."/>
            <person name="Tamaki H."/>
            <person name="Naganuma T."/>
            <person name="Kaneko K."/>
        </authorList>
    </citation>
    <scope>NUCLEOTIDE SEQUENCE [LARGE SCALE GENOMIC DNA]</scope>
    <source>
        <strain evidence="14 15">HN2</strain>
    </source>
</reference>
<dbReference type="HAMAP" id="MF_00097">
    <property type="entry name" value="TMP_synthase"/>
    <property type="match status" value="1"/>
</dbReference>
<evidence type="ECO:0000256" key="3">
    <source>
        <dbReference type="ARBA" id="ARBA00022679"/>
    </source>
</evidence>
<keyword evidence="5 10" id="KW-0460">Magnesium</keyword>
<evidence type="ECO:0000256" key="12">
    <source>
        <dbReference type="RuleBase" id="RU004253"/>
    </source>
</evidence>
<dbReference type="SUPFAM" id="SSF51391">
    <property type="entry name" value="Thiamin phosphate synthase"/>
    <property type="match status" value="1"/>
</dbReference>
<dbReference type="GO" id="GO:0000287">
    <property type="term" value="F:magnesium ion binding"/>
    <property type="evidence" value="ECO:0007669"/>
    <property type="project" value="UniProtKB-UniRule"/>
</dbReference>
<evidence type="ECO:0000256" key="7">
    <source>
        <dbReference type="ARBA" id="ARBA00047334"/>
    </source>
</evidence>
<keyword evidence="15" id="KW-1185">Reference proteome</keyword>
<dbReference type="InterPro" id="IPR036206">
    <property type="entry name" value="ThiamineP_synth_sf"/>
</dbReference>
<keyword evidence="4 10" id="KW-0479">Metal-binding</keyword>
<dbReference type="PANTHER" id="PTHR20857:SF15">
    <property type="entry name" value="THIAMINE-PHOSPHATE SYNTHASE"/>
    <property type="match status" value="1"/>
</dbReference>
<comment type="cofactor">
    <cofactor evidence="10">
        <name>Mg(2+)</name>
        <dbReference type="ChEBI" id="CHEBI:18420"/>
    </cofactor>
    <text evidence="10">Binds 1 Mg(2+) ion per subunit.</text>
</comment>
<evidence type="ECO:0000256" key="9">
    <source>
        <dbReference type="ARBA" id="ARBA00047883"/>
    </source>
</evidence>
<feature type="binding site" evidence="10">
    <location>
        <position position="110"/>
    </location>
    <ligand>
        <name>4-amino-2-methyl-5-(diphosphooxymethyl)pyrimidine</name>
        <dbReference type="ChEBI" id="CHEBI:57841"/>
    </ligand>
</feature>
<keyword evidence="3 10" id="KW-0808">Transferase</keyword>
<accession>A0A7J0BJJ7</accession>
<dbReference type="FunFam" id="3.20.20.70:FF:000096">
    <property type="entry name" value="Thiamine-phosphate synthase"/>
    <property type="match status" value="1"/>
</dbReference>
<dbReference type="NCBIfam" id="TIGR00693">
    <property type="entry name" value="thiE"/>
    <property type="match status" value="1"/>
</dbReference>
<evidence type="ECO:0000256" key="6">
    <source>
        <dbReference type="ARBA" id="ARBA00022977"/>
    </source>
</evidence>
<name>A0A7J0BJJ7_9BACT</name>
<dbReference type="GO" id="GO:0009229">
    <property type="term" value="P:thiamine diphosphate biosynthetic process"/>
    <property type="evidence" value="ECO:0007669"/>
    <property type="project" value="UniProtKB-UniRule"/>
</dbReference>
<dbReference type="GO" id="GO:0005737">
    <property type="term" value="C:cytoplasm"/>
    <property type="evidence" value="ECO:0007669"/>
    <property type="project" value="TreeGrafter"/>
</dbReference>
<dbReference type="GO" id="GO:0004789">
    <property type="term" value="F:thiamine-phosphate diphosphorylase activity"/>
    <property type="evidence" value="ECO:0007669"/>
    <property type="project" value="UniProtKB-UniRule"/>
</dbReference>
<dbReference type="CDD" id="cd00564">
    <property type="entry name" value="TMP_TenI"/>
    <property type="match status" value="1"/>
</dbReference>
<comment type="catalytic activity">
    <reaction evidence="9 10 11">
        <text>2-[(2R,5Z)-2-carboxy-4-methylthiazol-5(2H)-ylidene]ethyl phosphate + 4-amino-2-methyl-5-(diphosphooxymethyl)pyrimidine + 2 H(+) = thiamine phosphate + CO2 + diphosphate</text>
        <dbReference type="Rhea" id="RHEA:47844"/>
        <dbReference type="ChEBI" id="CHEBI:15378"/>
        <dbReference type="ChEBI" id="CHEBI:16526"/>
        <dbReference type="ChEBI" id="CHEBI:33019"/>
        <dbReference type="ChEBI" id="CHEBI:37575"/>
        <dbReference type="ChEBI" id="CHEBI:57841"/>
        <dbReference type="ChEBI" id="CHEBI:62899"/>
        <dbReference type="EC" id="2.5.1.3"/>
    </reaction>
</comment>
<dbReference type="GO" id="GO:0009228">
    <property type="term" value="P:thiamine biosynthetic process"/>
    <property type="evidence" value="ECO:0007669"/>
    <property type="project" value="UniProtKB-KW"/>
</dbReference>
<gene>
    <name evidence="14" type="primary">thiE-1</name>
    <name evidence="10" type="synonym">thiE</name>
    <name evidence="14" type="ORF">DSM101010T_17660</name>
</gene>
<feature type="binding site" evidence="10">
    <location>
        <begin position="39"/>
        <end position="43"/>
    </location>
    <ligand>
        <name>4-amino-2-methyl-5-(diphosphooxymethyl)pyrimidine</name>
        <dbReference type="ChEBI" id="CHEBI:57841"/>
    </ligand>
</feature>
<dbReference type="InterPro" id="IPR022998">
    <property type="entry name" value="ThiamineP_synth_TenI"/>
</dbReference>
<comment type="function">
    <text evidence="1 10">Condenses 4-methyl-5-(beta-hydroxyethyl)thiazole monophosphate (THZ-P) and 2-methyl-4-amino-5-hydroxymethyl pyrimidine pyrophosphate (HMP-PP) to form thiamine monophosphate (TMP).</text>
</comment>
<feature type="binding site" evidence="10">
    <location>
        <position position="71"/>
    </location>
    <ligand>
        <name>4-amino-2-methyl-5-(diphosphooxymethyl)pyrimidine</name>
        <dbReference type="ChEBI" id="CHEBI:57841"/>
    </ligand>
</feature>
<feature type="binding site" evidence="10">
    <location>
        <begin position="136"/>
        <end position="138"/>
    </location>
    <ligand>
        <name>2-[(2R,5Z)-2-carboxy-4-methylthiazol-5(2H)-ylidene]ethyl phosphate</name>
        <dbReference type="ChEBI" id="CHEBI:62899"/>
    </ligand>
</feature>
<protein>
    <recommendedName>
        <fullName evidence="10">Thiamine-phosphate synthase</fullName>
        <shortName evidence="10">TP synthase</shortName>
        <shortName evidence="10">TPS</shortName>
        <ecNumber evidence="10">2.5.1.3</ecNumber>
    </recommendedName>
    <alternativeName>
        <fullName evidence="10">Thiamine-phosphate pyrophosphorylase</fullName>
        <shortName evidence="10">TMP pyrophosphorylase</shortName>
        <shortName evidence="10">TMP-PPase</shortName>
    </alternativeName>
</protein>
<dbReference type="InterPro" id="IPR034291">
    <property type="entry name" value="TMP_synthase"/>
</dbReference>
<dbReference type="RefSeq" id="WP_174405065.1">
    <property type="nucleotide sequence ID" value="NZ_BLVO01000013.1"/>
</dbReference>
<feature type="binding site" evidence="10">
    <location>
        <position position="139"/>
    </location>
    <ligand>
        <name>4-amino-2-methyl-5-(diphosphooxymethyl)pyrimidine</name>
        <dbReference type="ChEBI" id="CHEBI:57841"/>
    </ligand>
</feature>
<evidence type="ECO:0000256" key="5">
    <source>
        <dbReference type="ARBA" id="ARBA00022842"/>
    </source>
</evidence>
<evidence type="ECO:0000313" key="15">
    <source>
        <dbReference type="Proteomes" id="UP000503840"/>
    </source>
</evidence>
<dbReference type="AlphaFoldDB" id="A0A7J0BJJ7"/>
<comment type="caution">
    <text evidence="14">The sequence shown here is derived from an EMBL/GenBank/DDBJ whole genome shotgun (WGS) entry which is preliminary data.</text>
</comment>
<dbReference type="EMBL" id="BLVO01000013">
    <property type="protein sequence ID" value="GFM33401.1"/>
    <property type="molecule type" value="Genomic_DNA"/>
</dbReference>
<comment type="similarity">
    <text evidence="10 11">Belongs to the thiamine-phosphate synthase family.</text>
</comment>
<evidence type="ECO:0000313" key="14">
    <source>
        <dbReference type="EMBL" id="GFM33401.1"/>
    </source>
</evidence>
<proteinExistence type="inferred from homology"/>
<dbReference type="Gene3D" id="3.20.20.70">
    <property type="entry name" value="Aldolase class I"/>
    <property type="match status" value="1"/>
</dbReference>
<comment type="catalytic activity">
    <reaction evidence="7 10 11">
        <text>4-methyl-5-(2-phosphooxyethyl)-thiazole + 4-amino-2-methyl-5-(diphosphooxymethyl)pyrimidine + H(+) = thiamine phosphate + diphosphate</text>
        <dbReference type="Rhea" id="RHEA:22328"/>
        <dbReference type="ChEBI" id="CHEBI:15378"/>
        <dbReference type="ChEBI" id="CHEBI:33019"/>
        <dbReference type="ChEBI" id="CHEBI:37575"/>
        <dbReference type="ChEBI" id="CHEBI:57841"/>
        <dbReference type="ChEBI" id="CHEBI:58296"/>
        <dbReference type="EC" id="2.5.1.3"/>
    </reaction>
</comment>
<sequence length="211" mass="22820">MQRVLDTDIYALTDEGLSAGRTTIEVSDAMLKAGIKVLQYREKDKKAGAMLEECVALRRMTREAGCTFIVNDHIDIAMLVDADGVHVGQEDLPVEEVRRLIGPGKIIGLSTHSPEQCRDAIARGADYIGVGPIFATKTKKDVCAPVGYEYLEYVVKNHDIPHVAIGGIKLHNVADVVRHGARCCALVSEIVGADDIAGMVARLRAEIASAR</sequence>
<comment type="catalytic activity">
    <reaction evidence="8 10 11">
        <text>2-(2-carboxy-4-methylthiazol-5-yl)ethyl phosphate + 4-amino-2-methyl-5-(diphosphooxymethyl)pyrimidine + 2 H(+) = thiamine phosphate + CO2 + diphosphate</text>
        <dbReference type="Rhea" id="RHEA:47848"/>
        <dbReference type="ChEBI" id="CHEBI:15378"/>
        <dbReference type="ChEBI" id="CHEBI:16526"/>
        <dbReference type="ChEBI" id="CHEBI:33019"/>
        <dbReference type="ChEBI" id="CHEBI:37575"/>
        <dbReference type="ChEBI" id="CHEBI:57841"/>
        <dbReference type="ChEBI" id="CHEBI:62890"/>
        <dbReference type="EC" id="2.5.1.3"/>
    </reaction>
</comment>
<dbReference type="UniPathway" id="UPA00060">
    <property type="reaction ID" value="UER00141"/>
</dbReference>
<evidence type="ECO:0000256" key="10">
    <source>
        <dbReference type="HAMAP-Rule" id="MF_00097"/>
    </source>
</evidence>
<feature type="binding site" evidence="10">
    <location>
        <position position="72"/>
    </location>
    <ligand>
        <name>Mg(2+)</name>
        <dbReference type="ChEBI" id="CHEBI:18420"/>
    </ligand>
</feature>
<evidence type="ECO:0000256" key="11">
    <source>
        <dbReference type="RuleBase" id="RU003826"/>
    </source>
</evidence>
<dbReference type="Pfam" id="PF02581">
    <property type="entry name" value="TMP-TENI"/>
    <property type="match status" value="1"/>
</dbReference>
<feature type="binding site" evidence="10">
    <location>
        <begin position="187"/>
        <end position="188"/>
    </location>
    <ligand>
        <name>2-[(2R,5Z)-2-carboxy-4-methylthiazol-5(2H)-ylidene]ethyl phosphate</name>
        <dbReference type="ChEBI" id="CHEBI:62899"/>
    </ligand>
</feature>
<dbReference type="EC" id="2.5.1.3" evidence="10"/>
<dbReference type="InterPro" id="IPR013785">
    <property type="entry name" value="Aldolase_TIM"/>
</dbReference>
<evidence type="ECO:0000256" key="8">
    <source>
        <dbReference type="ARBA" id="ARBA00047851"/>
    </source>
</evidence>
<evidence type="ECO:0000259" key="13">
    <source>
        <dbReference type="Pfam" id="PF02581"/>
    </source>
</evidence>
<feature type="domain" description="Thiamine phosphate synthase/TenI" evidence="13">
    <location>
        <begin position="9"/>
        <end position="190"/>
    </location>
</feature>